<feature type="compositionally biased region" description="Basic residues" evidence="2">
    <location>
        <begin position="867"/>
        <end position="876"/>
    </location>
</feature>
<proteinExistence type="predicted"/>
<feature type="region of interest" description="Disordered" evidence="2">
    <location>
        <begin position="867"/>
        <end position="892"/>
    </location>
</feature>
<name>A0AAV6VT27_9ARAC</name>
<dbReference type="EMBL" id="JAFNEN010000024">
    <property type="protein sequence ID" value="KAG8199815.1"/>
    <property type="molecule type" value="Genomic_DNA"/>
</dbReference>
<gene>
    <name evidence="4" type="ORF">JTE90_000906</name>
</gene>
<evidence type="ECO:0000256" key="2">
    <source>
        <dbReference type="SAM" id="MobiDB-lite"/>
    </source>
</evidence>
<keyword evidence="5" id="KW-1185">Reference proteome</keyword>
<feature type="region of interest" description="Disordered" evidence="2">
    <location>
        <begin position="1"/>
        <end position="34"/>
    </location>
</feature>
<dbReference type="AlphaFoldDB" id="A0AAV6VT27"/>
<evidence type="ECO:0000256" key="1">
    <source>
        <dbReference type="SAM" id="Coils"/>
    </source>
</evidence>
<dbReference type="Pfam" id="PF20811">
    <property type="entry name" value="PARG_cat_N"/>
    <property type="match status" value="1"/>
</dbReference>
<dbReference type="PANTHER" id="PTHR13066:SF2">
    <property type="entry name" value="GOLGIN-45"/>
    <property type="match status" value="1"/>
</dbReference>
<reference evidence="4 5" key="1">
    <citation type="journal article" date="2022" name="Nat. Ecol. Evol.">
        <title>A masculinizing supergene underlies an exaggerated male reproductive morph in a spider.</title>
        <authorList>
            <person name="Hendrickx F."/>
            <person name="De Corte Z."/>
            <person name="Sonet G."/>
            <person name="Van Belleghem S.M."/>
            <person name="Kostlbacher S."/>
            <person name="Vangestel C."/>
        </authorList>
    </citation>
    <scope>NUCLEOTIDE SEQUENCE [LARGE SCALE GENOMIC DNA]</scope>
    <source>
        <strain evidence="4">W744_W776</strain>
    </source>
</reference>
<dbReference type="GO" id="GO:0007030">
    <property type="term" value="P:Golgi organization"/>
    <property type="evidence" value="ECO:0007669"/>
    <property type="project" value="InterPro"/>
</dbReference>
<feature type="coiled-coil region" evidence="1">
    <location>
        <begin position="135"/>
        <end position="162"/>
    </location>
</feature>
<keyword evidence="1" id="KW-0175">Coiled coil</keyword>
<organism evidence="4 5">
    <name type="scientific">Oedothorax gibbosus</name>
    <dbReference type="NCBI Taxonomy" id="931172"/>
    <lineage>
        <taxon>Eukaryota</taxon>
        <taxon>Metazoa</taxon>
        <taxon>Ecdysozoa</taxon>
        <taxon>Arthropoda</taxon>
        <taxon>Chelicerata</taxon>
        <taxon>Arachnida</taxon>
        <taxon>Araneae</taxon>
        <taxon>Araneomorphae</taxon>
        <taxon>Entelegynae</taxon>
        <taxon>Araneoidea</taxon>
        <taxon>Linyphiidae</taxon>
        <taxon>Erigoninae</taxon>
        <taxon>Oedothorax</taxon>
    </lineage>
</organism>
<accession>A0AAV6VT27</accession>
<protein>
    <recommendedName>
        <fullName evidence="3">PARG helical domain-containing protein</fullName>
    </recommendedName>
</protein>
<feature type="region of interest" description="Disordered" evidence="2">
    <location>
        <begin position="750"/>
        <end position="807"/>
    </location>
</feature>
<sequence length="1130" mass="125501">MENLGKTRIASPGRSQGDGMENTPYTEVDSPKIWGSVHGASPKSPGDYYHKHFVPTQGKTKGPKFVPYEPYKAAVSPIVPTVQEKEQDTFSSPQSQFVIDSQRVSSLASSIIKMYSNMEKTSEGEAKSEECSQCHPDCSERLKSLEDKIATLEKEKKELMSQYLVQTEVNADLKKMLVASLGEDVQLKVHLMTEDKAALGKEVLRLAEQVETLTEEAERKAVSCDVWESKFKASSLMVKELAHWKSTLSQLVNQSATSLGGIMHEHEKLYEMLLTSHSKLESCVAATNSKTILKKNLQPKTLPQLAMEMASLSNKVQERFLGRLFSDVKPKYQKKLTKEEDLANQFLKSFENLGTGLPASTNGTISCKDLSHVCTMDASANFCKHCSAGTQPSYVPALKIPTHHISTLESEEARKPYDGISTRKFGMAHVLLPCDLPSWSSVQRHLALLKTCRDGKQLADAMNTIFDMCSVSLDPDDAALPLEGHPGIVELGRFVDEVLSETERGRFLKETIPKLATRAAELKRPSAGFLYSLRKEEGEFRVPRPLVSSLLANAFFSTFPKRNAKTHPTLQDFRMADFFALLMHKRSHQKKLKAFLRYFDNLDSHSASGDLKFTRKVVLGPSLPWWLCSDRPLVPLVLRQDGGVHDAEPNIYRACSCSPLIGGDVLKASTTKEARLFFSFPELLVLLSFVESLASEEAFVAENAGPQGLNLCFLDSSQFCGDRQFEDGFLLRELNKALVAFTHNKGTGDGLRRVSHSSNLPLKGQVSIGSEDSRPRSKTLHKWHSSQNSSKCSMRTASQSSVEPLLRREDDFYTADEESEEGSRNDEADVSRSDSMGFVLGASEDSSVHYPLHERLDDFRRRIRKRTRRRLSRRSSRSLTSSGSSDMEDISEDVLSEGISEEEDMEGSRLLRPASSEPSIVTAVENSSPLRKAPLSEVAELLTSRPGVSKKMLNVRSSNGRLKAYSYDGVSPNLPVPFKASFRRRKGRRPENDVEAAELLDDLPPSVSRQCSAEEVEEKVSSSGARAAAVEPLEESGADSQLRVTLLWLAASMADLHALILYTAGHPQMKEISKVYTKVLSREWTVGDLSCEVLRFCRNRLSSNSHASPQLFSQIIGRQASSSMSQESLD</sequence>
<dbReference type="InterPro" id="IPR048362">
    <property type="entry name" value="PARG_helical"/>
</dbReference>
<dbReference type="InterPro" id="IPR027095">
    <property type="entry name" value="Golgin-45"/>
</dbReference>
<evidence type="ECO:0000313" key="5">
    <source>
        <dbReference type="Proteomes" id="UP000827092"/>
    </source>
</evidence>
<evidence type="ECO:0000313" key="4">
    <source>
        <dbReference type="EMBL" id="KAG8199815.1"/>
    </source>
</evidence>
<feature type="compositionally biased region" description="Polar residues" evidence="2">
    <location>
        <begin position="785"/>
        <end position="802"/>
    </location>
</feature>
<dbReference type="PANTHER" id="PTHR13066">
    <property type="entry name" value="BASIC LEUCINE ZIPPER NUCLEAR FACTOR 1 BLZF1 PROTEIN"/>
    <property type="match status" value="1"/>
</dbReference>
<dbReference type="Proteomes" id="UP000827092">
    <property type="component" value="Unassembled WGS sequence"/>
</dbReference>
<dbReference type="GO" id="GO:0000139">
    <property type="term" value="C:Golgi membrane"/>
    <property type="evidence" value="ECO:0007669"/>
    <property type="project" value="TreeGrafter"/>
</dbReference>
<feature type="domain" description="PARG helical" evidence="3">
    <location>
        <begin position="499"/>
        <end position="615"/>
    </location>
</feature>
<comment type="caution">
    <text evidence="4">The sequence shown here is derived from an EMBL/GenBank/DDBJ whole genome shotgun (WGS) entry which is preliminary data.</text>
</comment>
<evidence type="ECO:0000259" key="3">
    <source>
        <dbReference type="Pfam" id="PF20811"/>
    </source>
</evidence>
<dbReference type="GO" id="GO:0043001">
    <property type="term" value="P:Golgi to plasma membrane protein transport"/>
    <property type="evidence" value="ECO:0007669"/>
    <property type="project" value="InterPro"/>
</dbReference>